<dbReference type="GO" id="GO:0016787">
    <property type="term" value="F:hydrolase activity"/>
    <property type="evidence" value="ECO:0007669"/>
    <property type="project" value="UniProtKB-KW"/>
</dbReference>
<evidence type="ECO:0000256" key="6">
    <source>
        <dbReference type="ARBA" id="ARBA00030388"/>
    </source>
</evidence>
<keyword evidence="5" id="KW-0378">Hydrolase</keyword>
<evidence type="ECO:0000256" key="5">
    <source>
        <dbReference type="ARBA" id="ARBA00022801"/>
    </source>
</evidence>
<dbReference type="GO" id="GO:0045892">
    <property type="term" value="P:negative regulation of DNA-templated transcription"/>
    <property type="evidence" value="ECO:0007669"/>
    <property type="project" value="TreeGrafter"/>
</dbReference>
<dbReference type="Gene3D" id="3.30.2310.20">
    <property type="entry name" value="RelE-like"/>
    <property type="match status" value="1"/>
</dbReference>
<protein>
    <recommendedName>
        <fullName evidence="6">Putative mRNA interferase YoeB</fullName>
    </recommendedName>
</protein>
<dbReference type="NCBIfam" id="TIGR02116">
    <property type="entry name" value="toxin_Txe_YoeB"/>
    <property type="match status" value="1"/>
</dbReference>
<dbReference type="SUPFAM" id="SSF143011">
    <property type="entry name" value="RelE-like"/>
    <property type="match status" value="1"/>
</dbReference>
<proteinExistence type="inferred from homology"/>
<evidence type="ECO:0000256" key="3">
    <source>
        <dbReference type="ARBA" id="ARBA00022722"/>
    </source>
</evidence>
<dbReference type="PANTHER" id="PTHR38039:SF1">
    <property type="entry name" value="TOXIN YOEB"/>
    <property type="match status" value="1"/>
</dbReference>
<evidence type="ECO:0000256" key="2">
    <source>
        <dbReference type="ARBA" id="ARBA00022649"/>
    </source>
</evidence>
<dbReference type="Proteomes" id="UP000184368">
    <property type="component" value="Unassembled WGS sequence"/>
</dbReference>
<comment type="similarity">
    <text evidence="1">Belongs to the YoeB family.</text>
</comment>
<keyword evidence="3" id="KW-0540">Nuclease</keyword>
<dbReference type="AlphaFoldDB" id="A0A1M5A9Q4"/>
<dbReference type="Pfam" id="PF06769">
    <property type="entry name" value="YoeB_toxin"/>
    <property type="match status" value="1"/>
</dbReference>
<sequence>MNFEFTVNIWEDFEYWIDNDPDISEKIRALLKDLSRNPFQGLGKPEPLKFDLKNYWSRRISGEHRLVYKIEGSKGKDQKCIILQCRFHYD</sequence>
<reference evidence="7 8" key="1">
    <citation type="submission" date="2016-11" db="EMBL/GenBank/DDBJ databases">
        <authorList>
            <person name="Jaros S."/>
            <person name="Januszkiewicz K."/>
            <person name="Wedrychowicz H."/>
        </authorList>
    </citation>
    <scope>NUCLEOTIDE SEQUENCE [LARGE SCALE GENOMIC DNA]</scope>
    <source>
        <strain evidence="7 8">DSM 26897</strain>
    </source>
</reference>
<keyword evidence="2" id="KW-1277">Toxin-antitoxin system</keyword>
<evidence type="ECO:0000313" key="7">
    <source>
        <dbReference type="EMBL" id="SHF27050.1"/>
    </source>
</evidence>
<dbReference type="GO" id="GO:0004519">
    <property type="term" value="F:endonuclease activity"/>
    <property type="evidence" value="ECO:0007669"/>
    <property type="project" value="UniProtKB-KW"/>
</dbReference>
<gene>
    <name evidence="7" type="ORF">SAMN05444008_106177</name>
</gene>
<keyword evidence="4" id="KW-0255">Endonuclease</keyword>
<dbReference type="PANTHER" id="PTHR38039">
    <property type="entry name" value="TOXIN YOEB"/>
    <property type="match status" value="1"/>
</dbReference>
<name>A0A1M5A9Q4_9BACT</name>
<evidence type="ECO:0000256" key="4">
    <source>
        <dbReference type="ARBA" id="ARBA00022759"/>
    </source>
</evidence>
<dbReference type="InterPro" id="IPR009614">
    <property type="entry name" value="YoeB_toxin"/>
</dbReference>
<accession>A0A1M5A9Q4</accession>
<organism evidence="7 8">
    <name type="scientific">Cnuella takakiae</name>
    <dbReference type="NCBI Taxonomy" id="1302690"/>
    <lineage>
        <taxon>Bacteria</taxon>
        <taxon>Pseudomonadati</taxon>
        <taxon>Bacteroidota</taxon>
        <taxon>Chitinophagia</taxon>
        <taxon>Chitinophagales</taxon>
        <taxon>Chitinophagaceae</taxon>
        <taxon>Cnuella</taxon>
    </lineage>
</organism>
<dbReference type="InterPro" id="IPR035093">
    <property type="entry name" value="RelE/ParE_toxin_dom_sf"/>
</dbReference>
<evidence type="ECO:0000313" key="8">
    <source>
        <dbReference type="Proteomes" id="UP000184368"/>
    </source>
</evidence>
<dbReference type="OrthoDB" id="9801102at2"/>
<dbReference type="EMBL" id="FQUO01000006">
    <property type="protein sequence ID" value="SHF27050.1"/>
    <property type="molecule type" value="Genomic_DNA"/>
</dbReference>
<dbReference type="GO" id="GO:0006401">
    <property type="term" value="P:RNA catabolic process"/>
    <property type="evidence" value="ECO:0007669"/>
    <property type="project" value="InterPro"/>
</dbReference>
<dbReference type="RefSeq" id="WP_073042422.1">
    <property type="nucleotide sequence ID" value="NZ_FQUO01000006.1"/>
</dbReference>
<keyword evidence="8" id="KW-1185">Reference proteome</keyword>
<evidence type="ECO:0000256" key="1">
    <source>
        <dbReference type="ARBA" id="ARBA00008172"/>
    </source>
</evidence>